<dbReference type="Proteomes" id="UP000250235">
    <property type="component" value="Unassembled WGS sequence"/>
</dbReference>
<dbReference type="AlphaFoldDB" id="A0A2Z7ACH5"/>
<keyword evidence="2" id="KW-1185">Reference proteome</keyword>
<sequence>MCGGDHHVARVLWRALVARWTLSRRALAARQEQGGRTIALWLAAGLRTSPPLVVACWPAARARSSRERRRLAAQIAPPVVALLHSMLRAMAGCRGAAGRRLLGAGCTTMRAGRAMGERRCARPRVALGVESCGCRRVIFRVGGRRSVDVETGVFSRFWFGPVPGSP</sequence>
<organism evidence="1 2">
    <name type="scientific">Dorcoceras hygrometricum</name>
    <dbReference type="NCBI Taxonomy" id="472368"/>
    <lineage>
        <taxon>Eukaryota</taxon>
        <taxon>Viridiplantae</taxon>
        <taxon>Streptophyta</taxon>
        <taxon>Embryophyta</taxon>
        <taxon>Tracheophyta</taxon>
        <taxon>Spermatophyta</taxon>
        <taxon>Magnoliopsida</taxon>
        <taxon>eudicotyledons</taxon>
        <taxon>Gunneridae</taxon>
        <taxon>Pentapetalae</taxon>
        <taxon>asterids</taxon>
        <taxon>lamiids</taxon>
        <taxon>Lamiales</taxon>
        <taxon>Gesneriaceae</taxon>
        <taxon>Didymocarpoideae</taxon>
        <taxon>Trichosporeae</taxon>
        <taxon>Loxocarpinae</taxon>
        <taxon>Dorcoceras</taxon>
    </lineage>
</organism>
<gene>
    <name evidence="1" type="ORF">F511_44561</name>
</gene>
<protein>
    <submittedName>
        <fullName evidence="1">Uncharacterized protein</fullName>
    </submittedName>
</protein>
<reference evidence="1 2" key="1">
    <citation type="journal article" date="2015" name="Proc. Natl. Acad. Sci. U.S.A.">
        <title>The resurrection genome of Boea hygrometrica: A blueprint for survival of dehydration.</title>
        <authorList>
            <person name="Xiao L."/>
            <person name="Yang G."/>
            <person name="Zhang L."/>
            <person name="Yang X."/>
            <person name="Zhao S."/>
            <person name="Ji Z."/>
            <person name="Zhou Q."/>
            <person name="Hu M."/>
            <person name="Wang Y."/>
            <person name="Chen M."/>
            <person name="Xu Y."/>
            <person name="Jin H."/>
            <person name="Xiao X."/>
            <person name="Hu G."/>
            <person name="Bao F."/>
            <person name="Hu Y."/>
            <person name="Wan P."/>
            <person name="Li L."/>
            <person name="Deng X."/>
            <person name="Kuang T."/>
            <person name="Xiang C."/>
            <person name="Zhu J.K."/>
            <person name="Oliver M.J."/>
            <person name="He Y."/>
        </authorList>
    </citation>
    <scope>NUCLEOTIDE SEQUENCE [LARGE SCALE GENOMIC DNA]</scope>
    <source>
        <strain evidence="2">cv. XS01</strain>
    </source>
</reference>
<evidence type="ECO:0000313" key="2">
    <source>
        <dbReference type="Proteomes" id="UP000250235"/>
    </source>
</evidence>
<accession>A0A2Z7ACH5</accession>
<name>A0A2Z7ACH5_9LAMI</name>
<evidence type="ECO:0000313" key="1">
    <source>
        <dbReference type="EMBL" id="KZV16635.1"/>
    </source>
</evidence>
<proteinExistence type="predicted"/>
<dbReference type="EMBL" id="KV018980">
    <property type="protein sequence ID" value="KZV16635.1"/>
    <property type="molecule type" value="Genomic_DNA"/>
</dbReference>